<gene>
    <name evidence="3" type="ORF">NBG84_13285</name>
</gene>
<dbReference type="PANTHER" id="PTHR10980">
    <property type="entry name" value="RHO GDP-DISSOCIATION INHIBITOR"/>
    <property type="match status" value="1"/>
</dbReference>
<keyword evidence="2" id="KW-0963">Cytoplasm</keyword>
<evidence type="ECO:0000313" key="4">
    <source>
        <dbReference type="Proteomes" id="UP001431429"/>
    </source>
</evidence>
<dbReference type="EMBL" id="JAMQAW010000010">
    <property type="protein sequence ID" value="MCM2389258.1"/>
    <property type="molecule type" value="Genomic_DNA"/>
</dbReference>
<comment type="subcellular location">
    <subcellularLocation>
        <location evidence="1">Cytoplasm</location>
    </subcellularLocation>
</comment>
<dbReference type="InterPro" id="IPR014756">
    <property type="entry name" value="Ig_E-set"/>
</dbReference>
<dbReference type="Pfam" id="PF02115">
    <property type="entry name" value="Rho_GDI"/>
    <property type="match status" value="1"/>
</dbReference>
<dbReference type="SUPFAM" id="SSF81296">
    <property type="entry name" value="E set domains"/>
    <property type="match status" value="1"/>
</dbReference>
<dbReference type="InterPro" id="IPR000406">
    <property type="entry name" value="Rho_GDI"/>
</dbReference>
<dbReference type="Proteomes" id="UP001431429">
    <property type="component" value="Unassembled WGS sequence"/>
</dbReference>
<reference evidence="3" key="1">
    <citation type="submission" date="2022-06" db="EMBL/GenBank/DDBJ databases">
        <title>Genome public.</title>
        <authorList>
            <person name="Sun Q."/>
        </authorList>
    </citation>
    <scope>NUCLEOTIDE SEQUENCE</scope>
    <source>
        <strain evidence="3">CWNU-1</strain>
    </source>
</reference>
<accession>A0ABT0UPH8</accession>
<dbReference type="Gene3D" id="2.70.50.30">
    <property type="entry name" value="Coagulation Factor XIII, subunit A, domain 1"/>
    <property type="match status" value="1"/>
</dbReference>
<evidence type="ECO:0000313" key="3">
    <source>
        <dbReference type="EMBL" id="MCM2389258.1"/>
    </source>
</evidence>
<sequence length="153" mass="16394">MSTPHTDGDLLPTESSEASQVALLTLSVLSDSLPEGKALTVDPAAVDLSQPVIIKEGVEYQIAITFRVDHGIASGLRYAHVVKRAGLRIDKVDQPLGSYGPLPDPYTKRLGVEEAPSGLMARAGSYVVSSRISGDDGTVHADFKWSYKLATEW</sequence>
<protein>
    <submittedName>
        <fullName evidence="3">Rho GDP-dissociation inhibitor</fullName>
    </submittedName>
</protein>
<organism evidence="3 4">
    <name type="scientific">Streptomyces albipurpureus</name>
    <dbReference type="NCBI Taxonomy" id="2897419"/>
    <lineage>
        <taxon>Bacteria</taxon>
        <taxon>Bacillati</taxon>
        <taxon>Actinomycetota</taxon>
        <taxon>Actinomycetes</taxon>
        <taxon>Kitasatosporales</taxon>
        <taxon>Streptomycetaceae</taxon>
        <taxon>Streptomyces</taxon>
    </lineage>
</organism>
<proteinExistence type="predicted"/>
<keyword evidence="4" id="KW-1185">Reference proteome</keyword>
<dbReference type="InterPro" id="IPR024792">
    <property type="entry name" value="RhoGDI_dom_sf"/>
</dbReference>
<dbReference type="PANTHER" id="PTHR10980:SF3">
    <property type="entry name" value="LD16419P"/>
    <property type="match status" value="1"/>
</dbReference>
<name>A0ABT0UPH8_9ACTN</name>
<comment type="caution">
    <text evidence="3">The sequence shown here is derived from an EMBL/GenBank/DDBJ whole genome shotgun (WGS) entry which is preliminary data.</text>
</comment>
<evidence type="ECO:0000256" key="1">
    <source>
        <dbReference type="ARBA" id="ARBA00004496"/>
    </source>
</evidence>
<dbReference type="RefSeq" id="WP_250919594.1">
    <property type="nucleotide sequence ID" value="NZ_JAMQAW010000010.1"/>
</dbReference>
<evidence type="ECO:0000256" key="2">
    <source>
        <dbReference type="ARBA" id="ARBA00022490"/>
    </source>
</evidence>